<organism evidence="2 3">
    <name type="scientific">Mycetocola lacteus</name>
    <dbReference type="NCBI Taxonomy" id="76637"/>
    <lineage>
        <taxon>Bacteria</taxon>
        <taxon>Bacillati</taxon>
        <taxon>Actinomycetota</taxon>
        <taxon>Actinomycetes</taxon>
        <taxon>Micrococcales</taxon>
        <taxon>Microbacteriaceae</taxon>
        <taxon>Mycetocola</taxon>
    </lineage>
</organism>
<feature type="region of interest" description="Disordered" evidence="1">
    <location>
        <begin position="1"/>
        <end position="103"/>
    </location>
</feature>
<comment type="caution">
    <text evidence="2">The sequence shown here is derived from an EMBL/GenBank/DDBJ whole genome shotgun (WGS) entry which is preliminary data.</text>
</comment>
<accession>A0A3L7ALR3</accession>
<dbReference type="EMBL" id="RCUY01000010">
    <property type="protein sequence ID" value="RLP81379.1"/>
    <property type="molecule type" value="Genomic_DNA"/>
</dbReference>
<keyword evidence="3" id="KW-1185">Reference proteome</keyword>
<proteinExistence type="predicted"/>
<dbReference type="AlphaFoldDB" id="A0A3L7ALR3"/>
<dbReference type="Proteomes" id="UP000269438">
    <property type="component" value="Unassembled WGS sequence"/>
</dbReference>
<evidence type="ECO:0000313" key="3">
    <source>
        <dbReference type="Proteomes" id="UP000269438"/>
    </source>
</evidence>
<feature type="compositionally biased region" description="Basic and acidic residues" evidence="1">
    <location>
        <begin position="69"/>
        <end position="86"/>
    </location>
</feature>
<reference evidence="2 3" key="1">
    <citation type="submission" date="2018-10" db="EMBL/GenBank/DDBJ databases">
        <authorList>
            <person name="Li J."/>
        </authorList>
    </citation>
    <scope>NUCLEOTIDE SEQUENCE [LARGE SCALE GENOMIC DNA]</scope>
    <source>
        <strain evidence="2 3">JCM 11654</strain>
    </source>
</reference>
<gene>
    <name evidence="2" type="ORF">D9V34_12200</name>
</gene>
<sequence length="231" mass="25746">MADHGQDSEDQTPENDSENTSGSKPERTPDVRRTPPWGRDGERRRPGNGEDVRRDLRRMMQQADAAVPGDRESGTHEPGAHEFGDRRRGRREGGPWAPGNERRGFADLRFTRGVFALSDQGCSVQEIADRLEVPVEEITRRLARRELYRGSVDLRDIVLDRQSGTISTEEMIRRLSALSLTAHTPGTRGAYDGAASATGTARQLMAVLRDGLITEAEYEAVRQAAARRRAR</sequence>
<feature type="compositionally biased region" description="Acidic residues" evidence="1">
    <location>
        <begin position="8"/>
        <end position="17"/>
    </location>
</feature>
<protein>
    <submittedName>
        <fullName evidence="2">Uncharacterized protein</fullName>
    </submittedName>
</protein>
<evidence type="ECO:0000256" key="1">
    <source>
        <dbReference type="SAM" id="MobiDB-lite"/>
    </source>
</evidence>
<name>A0A3L7ALR3_9MICO</name>
<dbReference type="RefSeq" id="WP_121689071.1">
    <property type="nucleotide sequence ID" value="NZ_RCUY01000010.1"/>
</dbReference>
<evidence type="ECO:0000313" key="2">
    <source>
        <dbReference type="EMBL" id="RLP81379.1"/>
    </source>
</evidence>
<feature type="compositionally biased region" description="Basic and acidic residues" evidence="1">
    <location>
        <begin position="24"/>
        <end position="58"/>
    </location>
</feature>
<dbReference type="OrthoDB" id="9809741at2"/>